<sequence length="123" mass="13537">MVIGDFLRRRPVPLQERSRLAWLYTGDRDATRTHVGASHNRGRAELICMLRVVIGFGNIPASKLPREDLALCNDSARMAWQAILPECDAKGILERMSETAPGAMRILGNEVIGLAMAVELLGP</sequence>
<gene>
    <name evidence="1" type="ORF">E2562_009606</name>
</gene>
<organism evidence="1 2">
    <name type="scientific">Oryza meyeriana var. granulata</name>
    <dbReference type="NCBI Taxonomy" id="110450"/>
    <lineage>
        <taxon>Eukaryota</taxon>
        <taxon>Viridiplantae</taxon>
        <taxon>Streptophyta</taxon>
        <taxon>Embryophyta</taxon>
        <taxon>Tracheophyta</taxon>
        <taxon>Spermatophyta</taxon>
        <taxon>Magnoliopsida</taxon>
        <taxon>Liliopsida</taxon>
        <taxon>Poales</taxon>
        <taxon>Poaceae</taxon>
        <taxon>BOP clade</taxon>
        <taxon>Oryzoideae</taxon>
        <taxon>Oryzeae</taxon>
        <taxon>Oryzinae</taxon>
        <taxon>Oryza</taxon>
        <taxon>Oryza meyeriana</taxon>
    </lineage>
</organism>
<reference evidence="1 2" key="1">
    <citation type="submission" date="2019-11" db="EMBL/GenBank/DDBJ databases">
        <title>Whole genome sequence of Oryza granulata.</title>
        <authorList>
            <person name="Li W."/>
        </authorList>
    </citation>
    <scope>NUCLEOTIDE SEQUENCE [LARGE SCALE GENOMIC DNA]</scope>
    <source>
        <strain evidence="2">cv. Menghai</strain>
        <tissue evidence="1">Leaf</tissue>
    </source>
</reference>
<keyword evidence="2" id="KW-1185">Reference proteome</keyword>
<comment type="caution">
    <text evidence="1">The sequence shown here is derived from an EMBL/GenBank/DDBJ whole genome shotgun (WGS) entry which is preliminary data.</text>
</comment>
<dbReference type="OrthoDB" id="721607at2759"/>
<dbReference type="AlphaFoldDB" id="A0A6G1BKT1"/>
<evidence type="ECO:0000313" key="1">
    <source>
        <dbReference type="EMBL" id="KAF0888023.1"/>
    </source>
</evidence>
<protein>
    <submittedName>
        <fullName evidence="1">Uncharacterized protein</fullName>
    </submittedName>
</protein>
<accession>A0A6G1BKT1</accession>
<dbReference type="EMBL" id="SPHZ02000012">
    <property type="protein sequence ID" value="KAF0888023.1"/>
    <property type="molecule type" value="Genomic_DNA"/>
</dbReference>
<proteinExistence type="predicted"/>
<name>A0A6G1BKT1_9ORYZ</name>
<dbReference type="Proteomes" id="UP000479710">
    <property type="component" value="Unassembled WGS sequence"/>
</dbReference>
<evidence type="ECO:0000313" key="2">
    <source>
        <dbReference type="Proteomes" id="UP000479710"/>
    </source>
</evidence>